<dbReference type="AlphaFoldDB" id="A0A9Q0HPK4"/>
<dbReference type="InterPro" id="IPR050158">
    <property type="entry name" value="Ubiquitin_ubiquitin-like"/>
</dbReference>
<dbReference type="InterPro" id="IPR029071">
    <property type="entry name" value="Ubiquitin-like_domsf"/>
</dbReference>
<dbReference type="Gene3D" id="3.10.20.90">
    <property type="entry name" value="Phosphatidylinositol 3-kinase Catalytic Subunit, Chain A, domain 1"/>
    <property type="match status" value="1"/>
</dbReference>
<dbReference type="FunFam" id="3.10.20.90:FF:000160">
    <property type="entry name" value="Polyubiquitin-C"/>
    <property type="match status" value="1"/>
</dbReference>
<evidence type="ECO:0000313" key="4">
    <source>
        <dbReference type="Proteomes" id="UP001151287"/>
    </source>
</evidence>
<dbReference type="PANTHER" id="PTHR10666">
    <property type="entry name" value="UBIQUITIN"/>
    <property type="match status" value="1"/>
</dbReference>
<evidence type="ECO:0000259" key="2">
    <source>
        <dbReference type="PROSITE" id="PS50053"/>
    </source>
</evidence>
<keyword evidence="4" id="KW-1185">Reference proteome</keyword>
<dbReference type="GO" id="GO:0003729">
    <property type="term" value="F:mRNA binding"/>
    <property type="evidence" value="ECO:0007669"/>
    <property type="project" value="UniProtKB-ARBA"/>
</dbReference>
<keyword evidence="1" id="KW-1017">Isopeptide bond</keyword>
<dbReference type="InterPro" id="IPR000626">
    <property type="entry name" value="Ubiquitin-like_dom"/>
</dbReference>
<dbReference type="PRINTS" id="PR00348">
    <property type="entry name" value="UBIQUITIN"/>
</dbReference>
<organism evidence="3 4">
    <name type="scientific">Rhynchospora breviuscula</name>
    <dbReference type="NCBI Taxonomy" id="2022672"/>
    <lineage>
        <taxon>Eukaryota</taxon>
        <taxon>Viridiplantae</taxon>
        <taxon>Streptophyta</taxon>
        <taxon>Embryophyta</taxon>
        <taxon>Tracheophyta</taxon>
        <taxon>Spermatophyta</taxon>
        <taxon>Magnoliopsida</taxon>
        <taxon>Liliopsida</taxon>
        <taxon>Poales</taxon>
        <taxon>Cyperaceae</taxon>
        <taxon>Cyperoideae</taxon>
        <taxon>Rhynchosporeae</taxon>
        <taxon>Rhynchospora</taxon>
    </lineage>
</organism>
<evidence type="ECO:0000313" key="3">
    <source>
        <dbReference type="EMBL" id="KAJ1693313.1"/>
    </source>
</evidence>
<dbReference type="SMART" id="SM00213">
    <property type="entry name" value="UBQ"/>
    <property type="match status" value="1"/>
</dbReference>
<reference evidence="3" key="1">
    <citation type="journal article" date="2022" name="Cell">
        <title>Repeat-based holocentromeres influence genome architecture and karyotype evolution.</title>
        <authorList>
            <person name="Hofstatter P.G."/>
            <person name="Thangavel G."/>
            <person name="Lux T."/>
            <person name="Neumann P."/>
            <person name="Vondrak T."/>
            <person name="Novak P."/>
            <person name="Zhang M."/>
            <person name="Costa L."/>
            <person name="Castellani M."/>
            <person name="Scott A."/>
            <person name="Toegelov H."/>
            <person name="Fuchs J."/>
            <person name="Mata-Sucre Y."/>
            <person name="Dias Y."/>
            <person name="Vanzela A.L.L."/>
            <person name="Huettel B."/>
            <person name="Almeida C.C.S."/>
            <person name="Simkova H."/>
            <person name="Souza G."/>
            <person name="Pedrosa-Harand A."/>
            <person name="Macas J."/>
            <person name="Mayer K.F.X."/>
            <person name="Houben A."/>
            <person name="Marques A."/>
        </authorList>
    </citation>
    <scope>NUCLEOTIDE SEQUENCE</scope>
    <source>
        <strain evidence="3">RhyBre1mFocal</strain>
    </source>
</reference>
<dbReference type="Proteomes" id="UP001151287">
    <property type="component" value="Unassembled WGS sequence"/>
</dbReference>
<dbReference type="OrthoDB" id="1649877at2759"/>
<dbReference type="PROSITE" id="PS50053">
    <property type="entry name" value="UBIQUITIN_2"/>
    <property type="match status" value="1"/>
</dbReference>
<sequence length="76" mass="8747">MSIYLKDLNGKTETLEVESSDTIEIVKEKVQEKTGIRADQQRLFFAGKQLLEGRTLADYHIRKEDVLHLLLRLTGC</sequence>
<protein>
    <recommendedName>
        <fullName evidence="2">Ubiquitin-like domain-containing protein</fullName>
    </recommendedName>
</protein>
<evidence type="ECO:0000256" key="1">
    <source>
        <dbReference type="ARBA" id="ARBA00022499"/>
    </source>
</evidence>
<accession>A0A9Q0HPK4</accession>
<dbReference type="EMBL" id="JAMQYH010000003">
    <property type="protein sequence ID" value="KAJ1693313.1"/>
    <property type="molecule type" value="Genomic_DNA"/>
</dbReference>
<dbReference type="SUPFAM" id="SSF54236">
    <property type="entry name" value="Ubiquitin-like"/>
    <property type="match status" value="1"/>
</dbReference>
<proteinExistence type="predicted"/>
<dbReference type="InterPro" id="IPR019956">
    <property type="entry name" value="Ubiquitin_dom"/>
</dbReference>
<feature type="domain" description="Ubiquitin-like" evidence="2">
    <location>
        <begin position="1"/>
        <end position="76"/>
    </location>
</feature>
<gene>
    <name evidence="3" type="ORF">LUZ63_010011</name>
</gene>
<comment type="caution">
    <text evidence="3">The sequence shown here is derived from an EMBL/GenBank/DDBJ whole genome shotgun (WGS) entry which is preliminary data.</text>
</comment>
<name>A0A9Q0HPK4_9POAL</name>
<dbReference type="Pfam" id="PF00240">
    <property type="entry name" value="ubiquitin"/>
    <property type="match status" value="1"/>
</dbReference>